<dbReference type="GO" id="GO:0019303">
    <property type="term" value="P:D-ribose catabolic process"/>
    <property type="evidence" value="ECO:0007669"/>
    <property type="project" value="UniProtKB-UniRule"/>
</dbReference>
<dbReference type="PRINTS" id="PR00990">
    <property type="entry name" value="RIBOKINASE"/>
</dbReference>
<sequence>MIVVVGSYNTDIVLKVDNFPDEGETVFVRDVIIGHGGKGSNQAVSASRLGSQVDLIAAVGKDERGKHAIEFWKIEKVGIDKIKVKNNITGSAYILVDKEGNSRIIVHRGANFDLQEEDISELDGDVMLTQMEIRENVVRKALRNFPGLKILNPAPAVIEDQSILNLVDIITPNEVEFKQLTNADDIDYGINILLKRVKKAVIITLGERGSLIATKEKRVIIPAPRVKAIDTTGAGDVFNAALAYMLEKGENLEYAVNFANIVAAISVTKFGAVGPRREEVEKFVKEREE</sequence>
<dbReference type="CDD" id="cd01174">
    <property type="entry name" value="ribokinase"/>
    <property type="match status" value="1"/>
</dbReference>
<dbReference type="UniPathway" id="UPA00916">
    <property type="reaction ID" value="UER00889"/>
</dbReference>
<dbReference type="EC" id="2.7.1.15" evidence="2 12"/>
<evidence type="ECO:0000256" key="4">
    <source>
        <dbReference type="ARBA" id="ARBA00022679"/>
    </source>
</evidence>
<name>A0A031LUQ0_9CREN</name>
<evidence type="ECO:0000256" key="5">
    <source>
        <dbReference type="ARBA" id="ARBA00022723"/>
    </source>
</evidence>
<evidence type="ECO:0000256" key="7">
    <source>
        <dbReference type="ARBA" id="ARBA00022777"/>
    </source>
</evidence>
<dbReference type="Gene3D" id="3.40.1190.20">
    <property type="match status" value="1"/>
</dbReference>
<dbReference type="InterPro" id="IPR029056">
    <property type="entry name" value="Ribokinase-like"/>
</dbReference>
<dbReference type="STRING" id="1160895.CM19_03345"/>
<dbReference type="PANTHER" id="PTHR10584:SF166">
    <property type="entry name" value="RIBOKINASE"/>
    <property type="match status" value="1"/>
</dbReference>
<feature type="binding site" evidence="12">
    <location>
        <position position="260"/>
    </location>
    <ligand>
        <name>ATP</name>
        <dbReference type="ChEBI" id="CHEBI:30616"/>
    </ligand>
</feature>
<keyword evidence="5 12" id="KW-0479">Metal-binding</keyword>
<dbReference type="InterPro" id="IPR011611">
    <property type="entry name" value="PfkB_dom"/>
</dbReference>
<feature type="binding site" evidence="12">
    <location>
        <begin position="37"/>
        <end position="41"/>
    </location>
    <ligand>
        <name>substrate</name>
    </ligand>
</feature>
<feature type="binding site" evidence="12">
    <location>
        <position position="266"/>
    </location>
    <ligand>
        <name>K(+)</name>
        <dbReference type="ChEBI" id="CHEBI:29103"/>
    </ligand>
</feature>
<evidence type="ECO:0000256" key="12">
    <source>
        <dbReference type="HAMAP-Rule" id="MF_01987"/>
    </source>
</evidence>
<evidence type="ECO:0000256" key="6">
    <source>
        <dbReference type="ARBA" id="ARBA00022741"/>
    </source>
</evidence>
<feature type="active site" description="Proton acceptor" evidence="12">
    <location>
        <position position="236"/>
    </location>
</feature>
<feature type="binding site" evidence="12">
    <location>
        <position position="269"/>
    </location>
    <ligand>
        <name>K(+)</name>
        <dbReference type="ChEBI" id="CHEBI:29103"/>
    </ligand>
</feature>
<feature type="binding site" evidence="12">
    <location>
        <position position="173"/>
    </location>
    <ligand>
        <name>ATP</name>
        <dbReference type="ChEBI" id="CHEBI:30616"/>
    </ligand>
</feature>
<comment type="similarity">
    <text evidence="12">Belongs to the carbohydrate kinase PfkB family. Ribokinase subfamily.</text>
</comment>
<dbReference type="PANTHER" id="PTHR10584">
    <property type="entry name" value="SUGAR KINASE"/>
    <property type="match status" value="1"/>
</dbReference>
<comment type="function">
    <text evidence="12">Catalyzes the phosphorylation of ribose at O-5 in a reaction requiring ATP and magnesium. The resulting D-ribose-5-phosphate can then be used either for sythesis of nucleotides, histidine, and tryptophan, or as a component of the pentose phosphate pathway.</text>
</comment>
<evidence type="ECO:0000313" key="14">
    <source>
        <dbReference type="EMBL" id="EZQ10878.1"/>
    </source>
</evidence>
<comment type="caution">
    <text evidence="14">The sequence shown here is derived from an EMBL/GenBank/DDBJ whole genome shotgun (WGS) entry which is preliminary data.</text>
</comment>
<protein>
    <recommendedName>
        <fullName evidence="3 12">Ribokinase</fullName>
        <shortName evidence="12">RK</shortName>
        <ecNumber evidence="2 12">2.7.1.15</ecNumber>
    </recommendedName>
</protein>
<dbReference type="OrthoDB" id="26949at2157"/>
<comment type="cofactor">
    <cofactor evidence="12">
        <name>Mg(2+)</name>
        <dbReference type="ChEBI" id="CHEBI:18420"/>
    </cofactor>
    <text evidence="12">Requires a divalent cation, most likely magnesium in vivo, as an electrophilic catalyst to aid phosphoryl group transfer. It is the chelate of the metal and the nucleotide that is the actual substrate.</text>
</comment>
<feature type="binding site" evidence="12">
    <location>
        <begin position="9"/>
        <end position="11"/>
    </location>
    <ligand>
        <name>substrate</name>
    </ligand>
</feature>
<dbReference type="SUPFAM" id="SSF53613">
    <property type="entry name" value="Ribokinase-like"/>
    <property type="match status" value="1"/>
</dbReference>
<dbReference type="AlphaFoldDB" id="A0A031LUQ0"/>
<keyword evidence="10 12" id="KW-0630">Potassium</keyword>
<comment type="caution">
    <text evidence="12">Lacks conserved residue(s) required for the propagation of feature annotation.</text>
</comment>
<organism evidence="14 15">
    <name type="scientific">Candidatus Acidianus copahuensis</name>
    <dbReference type="NCBI Taxonomy" id="1160895"/>
    <lineage>
        <taxon>Archaea</taxon>
        <taxon>Thermoproteota</taxon>
        <taxon>Thermoprotei</taxon>
        <taxon>Sulfolobales</taxon>
        <taxon>Sulfolobaceae</taxon>
        <taxon>Acidianus</taxon>
    </lineage>
</organism>
<comment type="catalytic activity">
    <reaction evidence="12">
        <text>D-ribose + ATP = D-ribose 5-phosphate + ADP + H(+)</text>
        <dbReference type="Rhea" id="RHEA:13697"/>
        <dbReference type="ChEBI" id="CHEBI:15378"/>
        <dbReference type="ChEBI" id="CHEBI:30616"/>
        <dbReference type="ChEBI" id="CHEBI:47013"/>
        <dbReference type="ChEBI" id="CHEBI:78346"/>
        <dbReference type="ChEBI" id="CHEBI:456216"/>
        <dbReference type="EC" id="2.7.1.15"/>
    </reaction>
</comment>
<evidence type="ECO:0000256" key="1">
    <source>
        <dbReference type="ARBA" id="ARBA00005380"/>
    </source>
</evidence>
<keyword evidence="7 12" id="KW-0418">Kinase</keyword>
<proteinExistence type="inferred from homology"/>
<evidence type="ECO:0000313" key="15">
    <source>
        <dbReference type="Proteomes" id="UP000024332"/>
    </source>
</evidence>
<gene>
    <name evidence="12" type="primary">rbsK</name>
    <name evidence="14" type="ORF">CM19_03345</name>
</gene>
<reference evidence="14 15" key="1">
    <citation type="submission" date="2014-03" db="EMBL/GenBank/DDBJ databases">
        <title>Draft genome sequence of the novel thermoacidophilic archaea Acidianus copahuensis ALE1 strain, isolated from Copahue volcanic area in Neuquen Argentina.</title>
        <authorList>
            <person name="Urbieta M.S."/>
            <person name="Rascovan N."/>
            <person name="Castro C."/>
            <person name="Revale S."/>
            <person name="Giaveno M.A."/>
            <person name="Vazquez M.P."/>
            <person name="Donati E.R."/>
        </authorList>
    </citation>
    <scope>NUCLEOTIDE SEQUENCE [LARGE SCALE GENOMIC DNA]</scope>
    <source>
        <strain evidence="14 15">ALE1</strain>
    </source>
</reference>
<evidence type="ECO:0000259" key="13">
    <source>
        <dbReference type="Pfam" id="PF00294"/>
    </source>
</evidence>
<dbReference type="InterPro" id="IPR002173">
    <property type="entry name" value="Carboh/pur_kinase_PfkB_CS"/>
</dbReference>
<dbReference type="EMBL" id="JFZT01000019">
    <property type="protein sequence ID" value="EZQ10878.1"/>
    <property type="molecule type" value="Genomic_DNA"/>
</dbReference>
<comment type="pathway">
    <text evidence="12">Carbohydrate metabolism; D-ribose degradation; D-ribose 5-phosphate from beta-D-ribopyranose: step 2/2.</text>
</comment>
<comment type="subunit">
    <text evidence="12">Homodimer.</text>
</comment>
<dbReference type="GO" id="GO:0005737">
    <property type="term" value="C:cytoplasm"/>
    <property type="evidence" value="ECO:0007669"/>
    <property type="project" value="UniProtKB-SubCell"/>
</dbReference>
<dbReference type="HAMAP" id="MF_01987">
    <property type="entry name" value="Ribokinase"/>
    <property type="match status" value="1"/>
</dbReference>
<dbReference type="Proteomes" id="UP000024332">
    <property type="component" value="Unassembled WGS sequence"/>
</dbReference>
<dbReference type="GO" id="GO:0046872">
    <property type="term" value="F:metal ion binding"/>
    <property type="evidence" value="ECO:0007669"/>
    <property type="project" value="UniProtKB-KW"/>
</dbReference>
<feature type="binding site" evidence="12">
    <location>
        <position position="236"/>
    </location>
    <ligand>
        <name>substrate</name>
    </ligand>
</feature>
<keyword evidence="8 12" id="KW-0067">ATP-binding</keyword>
<evidence type="ECO:0000256" key="3">
    <source>
        <dbReference type="ARBA" id="ARBA00016943"/>
    </source>
</evidence>
<feature type="binding site" evidence="12">
    <location>
        <position position="132"/>
    </location>
    <ligand>
        <name>substrate</name>
    </ligand>
</feature>
<dbReference type="PROSITE" id="PS00584">
    <property type="entry name" value="PFKB_KINASES_2"/>
    <property type="match status" value="1"/>
</dbReference>
<evidence type="ECO:0000256" key="10">
    <source>
        <dbReference type="ARBA" id="ARBA00022958"/>
    </source>
</evidence>
<feature type="domain" description="Carbohydrate kinase PfkB" evidence="13">
    <location>
        <begin position="2"/>
        <end position="274"/>
    </location>
</feature>
<keyword evidence="9 12" id="KW-0460">Magnesium</keyword>
<comment type="subcellular location">
    <subcellularLocation>
        <location evidence="12">Cytoplasm</location>
    </subcellularLocation>
</comment>
<accession>A0A031LUQ0</accession>
<feature type="binding site" evidence="12">
    <location>
        <begin position="204"/>
        <end position="209"/>
    </location>
    <ligand>
        <name>ATP</name>
        <dbReference type="ChEBI" id="CHEBI:30616"/>
    </ligand>
</feature>
<comment type="similarity">
    <text evidence="1">Belongs to the carbohydrate kinase pfkB family.</text>
</comment>
<dbReference type="InterPro" id="IPR002139">
    <property type="entry name" value="Ribo/fructo_kinase"/>
</dbReference>
<feature type="binding site" evidence="12">
    <location>
        <position position="230"/>
    </location>
    <ligand>
        <name>K(+)</name>
        <dbReference type="ChEBI" id="CHEBI:29103"/>
    </ligand>
</feature>
<comment type="activity regulation">
    <text evidence="12">Activated by a monovalent cation that binds near, but not in, the active site. The most likely occupant of the site in vivo is potassium. Ion binding induces a conformational change that may alter substrate affinity.</text>
</comment>
<dbReference type="GO" id="GO:0004747">
    <property type="term" value="F:ribokinase activity"/>
    <property type="evidence" value="ECO:0007669"/>
    <property type="project" value="UniProtKB-UniRule"/>
</dbReference>
<dbReference type="GO" id="GO:0005524">
    <property type="term" value="F:ATP binding"/>
    <property type="evidence" value="ECO:0007669"/>
    <property type="project" value="UniProtKB-UniRule"/>
</dbReference>
<dbReference type="Pfam" id="PF00294">
    <property type="entry name" value="PfkB"/>
    <property type="match status" value="1"/>
</dbReference>
<keyword evidence="15" id="KW-1185">Reference proteome</keyword>
<evidence type="ECO:0000256" key="8">
    <source>
        <dbReference type="ARBA" id="ARBA00022840"/>
    </source>
</evidence>
<feature type="binding site" evidence="12">
    <location>
        <position position="232"/>
    </location>
    <ligand>
        <name>K(+)</name>
        <dbReference type="ChEBI" id="CHEBI:29103"/>
    </ligand>
</feature>
<keyword evidence="4 12" id="KW-0808">Transferase</keyword>
<feature type="binding site" evidence="12">
    <location>
        <position position="271"/>
    </location>
    <ligand>
        <name>K(+)</name>
        <dbReference type="ChEBI" id="CHEBI:29103"/>
    </ligand>
</feature>
<evidence type="ECO:0000256" key="2">
    <source>
        <dbReference type="ARBA" id="ARBA00012035"/>
    </source>
</evidence>
<keyword evidence="12" id="KW-0963">Cytoplasm</keyword>
<evidence type="ECO:0000256" key="11">
    <source>
        <dbReference type="ARBA" id="ARBA00023277"/>
    </source>
</evidence>
<feature type="binding site" evidence="12">
    <location>
        <begin position="235"/>
        <end position="236"/>
    </location>
    <ligand>
        <name>ATP</name>
        <dbReference type="ChEBI" id="CHEBI:30616"/>
    </ligand>
</feature>
<dbReference type="RefSeq" id="WP_048098977.1">
    <property type="nucleotide sequence ID" value="NZ_JFZT01000019.1"/>
</dbReference>
<keyword evidence="6 12" id="KW-0547">Nucleotide-binding</keyword>
<dbReference type="InterPro" id="IPR011877">
    <property type="entry name" value="Ribokinase"/>
</dbReference>
<keyword evidence="11 12" id="KW-0119">Carbohydrate metabolism</keyword>
<evidence type="ECO:0000256" key="9">
    <source>
        <dbReference type="ARBA" id="ARBA00022842"/>
    </source>
</evidence>